<keyword evidence="5 8" id="KW-0472">Membrane</keyword>
<reference evidence="10 11" key="1">
    <citation type="submission" date="2021-04" db="EMBL/GenBank/DDBJ databases">
        <authorList>
            <person name="Bliznina A."/>
        </authorList>
    </citation>
    <scope>NUCLEOTIDE SEQUENCE [LARGE SCALE GENOMIC DNA]</scope>
</reference>
<evidence type="ECO:0000256" key="6">
    <source>
        <dbReference type="ARBA" id="ARBA00023170"/>
    </source>
</evidence>
<evidence type="ECO:0000256" key="3">
    <source>
        <dbReference type="ARBA" id="ARBA00022989"/>
    </source>
</evidence>
<evidence type="ECO:0000256" key="4">
    <source>
        <dbReference type="ARBA" id="ARBA00023040"/>
    </source>
</evidence>
<feature type="transmembrane region" description="Helical" evidence="8">
    <location>
        <begin position="133"/>
        <end position="156"/>
    </location>
</feature>
<feature type="transmembrane region" description="Helical" evidence="8">
    <location>
        <begin position="45"/>
        <end position="67"/>
    </location>
</feature>
<dbReference type="InterPro" id="IPR000276">
    <property type="entry name" value="GPCR_Rhodpsn"/>
</dbReference>
<dbReference type="PANTHER" id="PTHR10489">
    <property type="entry name" value="CELL ADHESION MOLECULE"/>
    <property type="match status" value="1"/>
</dbReference>
<gene>
    <name evidence="10" type="ORF">OKIOD_LOCUS12853</name>
</gene>
<dbReference type="SUPFAM" id="SSF81321">
    <property type="entry name" value="Family A G protein-coupled receptor-like"/>
    <property type="match status" value="1"/>
</dbReference>
<evidence type="ECO:0000313" key="10">
    <source>
        <dbReference type="EMBL" id="CAG5109568.1"/>
    </source>
</evidence>
<evidence type="ECO:0000256" key="7">
    <source>
        <dbReference type="ARBA" id="ARBA00023224"/>
    </source>
</evidence>
<feature type="domain" description="G-protein coupled receptors family 1 profile" evidence="9">
    <location>
        <begin position="29"/>
        <end position="157"/>
    </location>
</feature>
<dbReference type="InterPro" id="IPR050119">
    <property type="entry name" value="CCR1-9-like"/>
</dbReference>
<comment type="subcellular location">
    <subcellularLocation>
        <location evidence="1">Membrane</location>
        <topology evidence="1">Multi-pass membrane protein</topology>
    </subcellularLocation>
</comment>
<accession>A0ABN7SZQ2</accession>
<evidence type="ECO:0000256" key="1">
    <source>
        <dbReference type="ARBA" id="ARBA00004141"/>
    </source>
</evidence>
<evidence type="ECO:0000256" key="5">
    <source>
        <dbReference type="ARBA" id="ARBA00023136"/>
    </source>
</evidence>
<organism evidence="10 11">
    <name type="scientific">Oikopleura dioica</name>
    <name type="common">Tunicate</name>
    <dbReference type="NCBI Taxonomy" id="34765"/>
    <lineage>
        <taxon>Eukaryota</taxon>
        <taxon>Metazoa</taxon>
        <taxon>Chordata</taxon>
        <taxon>Tunicata</taxon>
        <taxon>Appendicularia</taxon>
        <taxon>Copelata</taxon>
        <taxon>Oikopleuridae</taxon>
        <taxon>Oikopleura</taxon>
    </lineage>
</organism>
<keyword evidence="6" id="KW-0675">Receptor</keyword>
<keyword evidence="3 8" id="KW-1133">Transmembrane helix</keyword>
<protein>
    <submittedName>
        <fullName evidence="10">Oidioi.mRNA.OKI2018_I69.chr2.g4088.t1.cds</fullName>
    </submittedName>
</protein>
<dbReference type="Gene3D" id="1.20.1070.10">
    <property type="entry name" value="Rhodopsin 7-helix transmembrane proteins"/>
    <property type="match status" value="1"/>
</dbReference>
<dbReference type="EMBL" id="OU015567">
    <property type="protein sequence ID" value="CAG5109568.1"/>
    <property type="molecule type" value="Genomic_DNA"/>
</dbReference>
<evidence type="ECO:0000313" key="11">
    <source>
        <dbReference type="Proteomes" id="UP001158576"/>
    </source>
</evidence>
<keyword evidence="7" id="KW-0807">Transducer</keyword>
<evidence type="ECO:0000256" key="8">
    <source>
        <dbReference type="SAM" id="Phobius"/>
    </source>
</evidence>
<sequence length="214" mass="23701">MSKDHSDTISTSREKCIDGTCRNVTITRCIPNFDENLTALTTFSAIRIIGGFLIPFVVLIVANSLLITIVLQLKSEVSAQSVVAKRKAILVCLLIVAVFFVTWCPNQVTYTLITIPVIYNFIVPEENMIGLPSIIPFMHIISTCFLIFGSCINPFLYALYGRKIKRAVIVVLAKIGFRSRIQRDVKVLVLQKEEAISKGNSNFALVKSQSSASV</sequence>
<keyword evidence="11" id="KW-1185">Reference proteome</keyword>
<evidence type="ECO:0000259" key="9">
    <source>
        <dbReference type="PROSITE" id="PS50262"/>
    </source>
</evidence>
<proteinExistence type="predicted"/>
<keyword evidence="2 8" id="KW-0812">Transmembrane</keyword>
<name>A0ABN7SZQ2_OIKDI</name>
<dbReference type="Pfam" id="PF00001">
    <property type="entry name" value="7tm_1"/>
    <property type="match status" value="1"/>
</dbReference>
<dbReference type="Proteomes" id="UP001158576">
    <property type="component" value="Chromosome 2"/>
</dbReference>
<dbReference type="PRINTS" id="PR00237">
    <property type="entry name" value="GPCRRHODOPSN"/>
</dbReference>
<keyword evidence="4" id="KW-0297">G-protein coupled receptor</keyword>
<dbReference type="InterPro" id="IPR017452">
    <property type="entry name" value="GPCR_Rhodpsn_7TM"/>
</dbReference>
<evidence type="ECO:0000256" key="2">
    <source>
        <dbReference type="ARBA" id="ARBA00022692"/>
    </source>
</evidence>
<dbReference type="PROSITE" id="PS50262">
    <property type="entry name" value="G_PROTEIN_RECEP_F1_2"/>
    <property type="match status" value="1"/>
</dbReference>
<dbReference type="PANTHER" id="PTHR10489:SF932">
    <property type="entry name" value="G-PROTEIN COUPLED RECEPTORS FAMILY 1 PROFILE DOMAIN-CONTAINING PROTEIN"/>
    <property type="match status" value="1"/>
</dbReference>
<feature type="transmembrane region" description="Helical" evidence="8">
    <location>
        <begin position="88"/>
        <end position="113"/>
    </location>
</feature>